<reference evidence="1 2" key="1">
    <citation type="journal article" date="2009" name="Proc. Natl. Acad. Sci. U.S.A.">
        <title>Characterizing a model human gut microbiota composed of members of its two dominant bacterial phyla.</title>
        <authorList>
            <person name="Mahowald M.A."/>
            <person name="Rey F.E."/>
            <person name="Seedorf H."/>
            <person name="Turnbaugh P.J."/>
            <person name="Fulton R.S."/>
            <person name="Wollam A."/>
            <person name="Shah N."/>
            <person name="Wang C."/>
            <person name="Magrini V."/>
            <person name="Wilson R.K."/>
            <person name="Cantarel B.L."/>
            <person name="Coutinho P.M."/>
            <person name="Henrissat B."/>
            <person name="Crock L.W."/>
            <person name="Russell A."/>
            <person name="Verberkmoes N.C."/>
            <person name="Hettich R.L."/>
            <person name="Gordon J.I."/>
        </authorList>
    </citation>
    <scope>NUCLEOTIDE SEQUENCE [LARGE SCALE GENOMIC DNA]</scope>
    <source>
        <strain evidence="2">ATCC 33656 / DSM 3377 / JCM 17463 / KCTC 5835 / LMG 30912 / VPI 0990</strain>
    </source>
</reference>
<dbReference type="STRING" id="515619.EUBREC_0551"/>
<sequence length="45" mass="5105">MENPVNLQKDVEKRFILCNNISECILNVNCGRKGQSDRRITGGIK</sequence>
<evidence type="ECO:0000313" key="2">
    <source>
        <dbReference type="Proteomes" id="UP000001477"/>
    </source>
</evidence>
<evidence type="ECO:0000313" key="1">
    <source>
        <dbReference type="EMBL" id="ACR74341.1"/>
    </source>
</evidence>
<dbReference type="AlphaFoldDB" id="C4ZC51"/>
<protein>
    <submittedName>
        <fullName evidence="1">Uncharacterized protein</fullName>
    </submittedName>
</protein>
<proteinExistence type="predicted"/>
<dbReference type="Proteomes" id="UP000001477">
    <property type="component" value="Chromosome"/>
</dbReference>
<dbReference type="HOGENOM" id="CLU_3199957_0_0_9"/>
<accession>C4ZC51</accession>
<dbReference type="PaxDb" id="515619-EUBREC_0551"/>
<dbReference type="EMBL" id="CP001107">
    <property type="protein sequence ID" value="ACR74341.1"/>
    <property type="molecule type" value="Genomic_DNA"/>
</dbReference>
<organism evidence="1 2">
    <name type="scientific">Agathobacter rectalis (strain ATCC 33656 / DSM 3377 / JCM 17463 / KCTC 5835 / VPI 0990)</name>
    <name type="common">Eubacterium rectale</name>
    <dbReference type="NCBI Taxonomy" id="515619"/>
    <lineage>
        <taxon>Bacteria</taxon>
        <taxon>Bacillati</taxon>
        <taxon>Bacillota</taxon>
        <taxon>Clostridia</taxon>
        <taxon>Lachnospirales</taxon>
        <taxon>Lachnospiraceae</taxon>
        <taxon>Agathobacter</taxon>
    </lineage>
</organism>
<dbReference type="KEGG" id="ere:EUBREC_0551"/>
<name>C4ZC51_AGARV</name>
<gene>
    <name evidence="1" type="ordered locus">EUBREC_0551</name>
</gene>